<evidence type="ECO:0000313" key="1">
    <source>
        <dbReference type="EMBL" id="MFM0108624.1"/>
    </source>
</evidence>
<gene>
    <name evidence="1" type="ORF">PQR01_35730</name>
</gene>
<organism evidence="1 2">
    <name type="scientific">Paraburkholderia rhynchosiae</name>
    <dbReference type="NCBI Taxonomy" id="487049"/>
    <lineage>
        <taxon>Bacteria</taxon>
        <taxon>Pseudomonadati</taxon>
        <taxon>Pseudomonadota</taxon>
        <taxon>Betaproteobacteria</taxon>
        <taxon>Burkholderiales</taxon>
        <taxon>Burkholderiaceae</taxon>
        <taxon>Paraburkholderia</taxon>
    </lineage>
</organism>
<name>A0ACC7NNM3_9BURK</name>
<evidence type="ECO:0000313" key="2">
    <source>
        <dbReference type="Proteomes" id="UP001629235"/>
    </source>
</evidence>
<proteinExistence type="predicted"/>
<dbReference type="EMBL" id="JAQQDW010000128">
    <property type="protein sequence ID" value="MFM0108624.1"/>
    <property type="molecule type" value="Genomic_DNA"/>
</dbReference>
<dbReference type="Proteomes" id="UP001629235">
    <property type="component" value="Unassembled WGS sequence"/>
</dbReference>
<keyword evidence="2" id="KW-1185">Reference proteome</keyword>
<accession>A0ACC7NNM3</accession>
<sequence>MASVTIRDVARMAGVSVGTASRVINNASTVGPDNVLRVREAISKLGFVPDRNAQAMRGNSYEIGIIVRDITIPVLAGFVKAAQTVFDAHGYAMLINSVENNRGRELQMLDQFCRRRIDGLIMTTASEDDAQLVRAREKATFPILLSDRDLTENCDCTLIDHEFGTYQAVSYLIGLGHRRILLITGSTDVYPGRSRVRGYHRAFKDAGLSVDPHWVRFSTFESSTAFFETSSSLDEAVRPTAVLAGGIDMLTGVLKAIRGRGLRIPEDISVIGNSDSDLALLSTPPITVVKWDYEDVGRASAQLILDRIMGKVEERRRIVFPTELVIRGSCSAI</sequence>
<reference evidence="1 2" key="1">
    <citation type="journal article" date="2024" name="Chem. Sci.">
        <title>Discovery of megapolipeptins by genome mining of a Burkholderiales bacteria collection.</title>
        <authorList>
            <person name="Paulo B.S."/>
            <person name="Recchia M.J.J."/>
            <person name="Lee S."/>
            <person name="Fergusson C.H."/>
            <person name="Romanowski S.B."/>
            <person name="Hernandez A."/>
            <person name="Krull N."/>
            <person name="Liu D.Y."/>
            <person name="Cavanagh H."/>
            <person name="Bos A."/>
            <person name="Gray C.A."/>
            <person name="Murphy B.T."/>
            <person name="Linington R.G."/>
            <person name="Eustaquio A.S."/>
        </authorList>
    </citation>
    <scope>NUCLEOTIDE SEQUENCE [LARGE SCALE GENOMIC DNA]</scope>
    <source>
        <strain evidence="1 2">RL18-126-BIB-B</strain>
    </source>
</reference>
<protein>
    <submittedName>
        <fullName evidence="1">Substrate-binding domain-containing protein</fullName>
    </submittedName>
</protein>
<comment type="caution">
    <text evidence="1">The sequence shown here is derived from an EMBL/GenBank/DDBJ whole genome shotgun (WGS) entry which is preliminary data.</text>
</comment>